<dbReference type="Gene3D" id="3.10.20.90">
    <property type="entry name" value="Phosphatidylinositol 3-kinase Catalytic Subunit, Chain A, domain 1"/>
    <property type="match status" value="2"/>
</dbReference>
<evidence type="ECO:0000256" key="1">
    <source>
        <dbReference type="SAM" id="MobiDB-lite"/>
    </source>
</evidence>
<organism evidence="4">
    <name type="scientific">Camponotus floridanus</name>
    <name type="common">Florida carpenter ant</name>
    <dbReference type="NCBI Taxonomy" id="104421"/>
    <lineage>
        <taxon>Eukaryota</taxon>
        <taxon>Metazoa</taxon>
        <taxon>Ecdysozoa</taxon>
        <taxon>Arthropoda</taxon>
        <taxon>Hexapoda</taxon>
        <taxon>Insecta</taxon>
        <taxon>Pterygota</taxon>
        <taxon>Neoptera</taxon>
        <taxon>Endopterygota</taxon>
        <taxon>Hymenoptera</taxon>
        <taxon>Apocrita</taxon>
        <taxon>Aculeata</taxon>
        <taxon>Formicoidea</taxon>
        <taxon>Formicidae</taxon>
        <taxon>Formicinae</taxon>
        <taxon>Camponotus</taxon>
    </lineage>
</organism>
<dbReference type="STRING" id="104421.E2A732"/>
<dbReference type="InterPro" id="IPR021569">
    <property type="entry name" value="TUG-UBL1"/>
</dbReference>
<dbReference type="CDD" id="cd16105">
    <property type="entry name" value="Ubl_ASPSCR1_like"/>
    <property type="match status" value="1"/>
</dbReference>
<dbReference type="InterPro" id="IPR029071">
    <property type="entry name" value="Ubiquitin-like_domsf"/>
</dbReference>
<dbReference type="GO" id="GO:0005634">
    <property type="term" value="C:nucleus"/>
    <property type="evidence" value="ECO:0007669"/>
    <property type="project" value="TreeGrafter"/>
</dbReference>
<dbReference type="OMA" id="APKYDWG"/>
<dbReference type="Pfam" id="PF00789">
    <property type="entry name" value="UBX"/>
    <property type="match status" value="1"/>
</dbReference>
<dbReference type="AlphaFoldDB" id="E2A732"/>
<dbReference type="InterPro" id="IPR059238">
    <property type="entry name" value="UBX1_UBXN9"/>
</dbReference>
<accession>E2A732</accession>
<feature type="compositionally biased region" description="Basic and acidic residues" evidence="1">
    <location>
        <begin position="235"/>
        <end position="267"/>
    </location>
</feature>
<evidence type="ECO:0000313" key="4">
    <source>
        <dbReference type="Proteomes" id="UP000000311"/>
    </source>
</evidence>
<dbReference type="GO" id="GO:0006886">
    <property type="term" value="P:intracellular protein transport"/>
    <property type="evidence" value="ECO:0007669"/>
    <property type="project" value="TreeGrafter"/>
</dbReference>
<dbReference type="PANTHER" id="PTHR46467:SF1">
    <property type="entry name" value="TETHER CONTAINING UBX DOMAIN FOR GLUT4"/>
    <property type="match status" value="1"/>
</dbReference>
<dbReference type="GO" id="GO:0012506">
    <property type="term" value="C:vesicle membrane"/>
    <property type="evidence" value="ECO:0007669"/>
    <property type="project" value="TreeGrafter"/>
</dbReference>
<dbReference type="InParanoid" id="E2A732"/>
<feature type="domain" description="UBX" evidence="2">
    <location>
        <begin position="360"/>
        <end position="435"/>
    </location>
</feature>
<dbReference type="PROSITE" id="PS50033">
    <property type="entry name" value="UBX"/>
    <property type="match status" value="1"/>
</dbReference>
<dbReference type="CDD" id="cd16118">
    <property type="entry name" value="UBX2_UBXN9"/>
    <property type="match status" value="1"/>
</dbReference>
<dbReference type="EMBL" id="GL437252">
    <property type="protein sequence ID" value="EFN70764.1"/>
    <property type="molecule type" value="Genomic_DNA"/>
</dbReference>
<feature type="compositionally biased region" description="Low complexity" evidence="1">
    <location>
        <begin position="490"/>
        <end position="501"/>
    </location>
</feature>
<dbReference type="Proteomes" id="UP000000311">
    <property type="component" value="Unassembled WGS sequence"/>
</dbReference>
<dbReference type="Pfam" id="PF11470">
    <property type="entry name" value="TUG-UBL1"/>
    <property type="match status" value="1"/>
</dbReference>
<gene>
    <name evidence="3" type="ORF">EAG_04739</name>
</gene>
<dbReference type="CDD" id="cd17075">
    <property type="entry name" value="UBX1_UBXN9"/>
    <property type="match status" value="1"/>
</dbReference>
<dbReference type="OrthoDB" id="440781at2759"/>
<dbReference type="PANTHER" id="PTHR46467">
    <property type="entry name" value="TETHER CONTAINING UBX DOMAIN FOR GLUT4"/>
    <property type="match status" value="1"/>
</dbReference>
<dbReference type="FunCoup" id="E2A732">
    <property type="interactions" value="883"/>
</dbReference>
<dbReference type="KEGG" id="cfo:105249140"/>
<reference evidence="3 4" key="1">
    <citation type="journal article" date="2010" name="Science">
        <title>Genomic comparison of the ants Camponotus floridanus and Harpegnathos saltator.</title>
        <authorList>
            <person name="Bonasio R."/>
            <person name="Zhang G."/>
            <person name="Ye C."/>
            <person name="Mutti N.S."/>
            <person name="Fang X."/>
            <person name="Qin N."/>
            <person name="Donahue G."/>
            <person name="Yang P."/>
            <person name="Li Q."/>
            <person name="Li C."/>
            <person name="Zhang P."/>
            <person name="Huang Z."/>
            <person name="Berger S.L."/>
            <person name="Reinberg D."/>
            <person name="Wang J."/>
            <person name="Liebig J."/>
        </authorList>
    </citation>
    <scope>NUCLEOTIDE SEQUENCE [LARGE SCALE GENOMIC DNA]</scope>
    <source>
        <strain evidence="4">C129</strain>
    </source>
</reference>
<feature type="compositionally biased region" description="Basic and acidic residues" evidence="1">
    <location>
        <begin position="461"/>
        <end position="479"/>
    </location>
</feature>
<evidence type="ECO:0000259" key="2">
    <source>
        <dbReference type="PROSITE" id="PS50033"/>
    </source>
</evidence>
<sequence length="518" mass="58573">MAANKAVTVLAPNGRRQNVKITMNTTILQVLEEVCQKQGFNVDDYDIKHNRQILDPNTTFRFTGVPNNAQLEMVACTKTRFASNVAIAIQSEDGERIMREFSPKTTLAQALIEIYPDSDLERAVLIYMHQEVCGREALEKTTLKSLGLSSGRAILRLMYRDLEQLKTQAHVSVPLLPKSEMAMDNLSSNKDCSLKVPLSVPHCSKTLDDNISSINVSNIENQKSEAKIDRKCEEASVLNDKEQETDTYRIEESHATESSHKDHESGRDQYNTEAHTKVQEDVYEVKFLGERNALVFDHAGTQALPRDELPDNFFELDLHDANILLRDAAKRRKEQLEDAPLLTEAMRQLNQNKHILDRLNKYGRTVIRVLFPDQFVLQGLFKPLETIETVKNFIKNYLDDPNCEFVIYTSPPRHILNSDARLIDENLVPSANVYYSGQSLLRTSVKETLTDPRAADIEAIKSRTATTRKEQDPATEKGRSTIIESNHVTPGPSGSKSSSSSTRNQNKMPKWFKQAGLK</sequence>
<keyword evidence="4" id="KW-1185">Reference proteome</keyword>
<dbReference type="InterPro" id="IPR001012">
    <property type="entry name" value="UBX_dom"/>
</dbReference>
<name>E2A732_CAMFO</name>
<evidence type="ECO:0000313" key="3">
    <source>
        <dbReference type="EMBL" id="EFN70764.1"/>
    </source>
</evidence>
<dbReference type="GO" id="GO:0042593">
    <property type="term" value="P:glucose homeostasis"/>
    <property type="evidence" value="ECO:0007669"/>
    <property type="project" value="TreeGrafter"/>
</dbReference>
<dbReference type="SUPFAM" id="SSF54236">
    <property type="entry name" value="Ubiquitin-like"/>
    <property type="match status" value="2"/>
</dbReference>
<protein>
    <submittedName>
        <fullName evidence="3">Tether containing UBX domain for GLUT4</fullName>
    </submittedName>
</protein>
<feature type="region of interest" description="Disordered" evidence="1">
    <location>
        <begin position="235"/>
        <end position="270"/>
    </location>
</feature>
<proteinExistence type="predicted"/>
<dbReference type="GO" id="GO:0005737">
    <property type="term" value="C:cytoplasm"/>
    <property type="evidence" value="ECO:0007669"/>
    <property type="project" value="TreeGrafter"/>
</dbReference>
<feature type="region of interest" description="Disordered" evidence="1">
    <location>
        <begin position="461"/>
        <end position="518"/>
    </location>
</feature>